<evidence type="ECO:0000313" key="2">
    <source>
        <dbReference type="EMBL" id="QCG66593.1"/>
    </source>
</evidence>
<evidence type="ECO:0000256" key="1">
    <source>
        <dbReference type="SAM" id="Phobius"/>
    </source>
</evidence>
<dbReference type="AlphaFoldDB" id="A0A4P7Y7T9"/>
<dbReference type="Proteomes" id="UP000298274">
    <property type="component" value="Chromosome"/>
</dbReference>
<name>A0A4P7Y7T9_PSEVE</name>
<organism evidence="2 3">
    <name type="scientific">Pseudomonas veronii</name>
    <dbReference type="NCBI Taxonomy" id="76761"/>
    <lineage>
        <taxon>Bacteria</taxon>
        <taxon>Pseudomonadati</taxon>
        <taxon>Pseudomonadota</taxon>
        <taxon>Gammaproteobacteria</taxon>
        <taxon>Pseudomonadales</taxon>
        <taxon>Pseudomonadaceae</taxon>
        <taxon>Pseudomonas</taxon>
    </lineage>
</organism>
<reference evidence="3" key="1">
    <citation type="submission" date="2019-04" db="EMBL/GenBank/DDBJ databases">
        <title>Complete genome sequence of Pseudomonas veronii strain PVy, a versatile degrader capable of using multiple contaminants as sole carbon sources.</title>
        <authorList>
            <person name="Lopez-Echartea E."/>
            <person name="Ridl J."/>
            <person name="Pajer P."/>
            <person name="Strejcek M."/>
            <person name="Suman J."/>
            <person name="Uhlik O."/>
        </authorList>
    </citation>
    <scope>NUCLEOTIDE SEQUENCE [LARGE SCALE GENOMIC DNA]</scope>
    <source>
        <strain evidence="3">Pvy</strain>
    </source>
</reference>
<sequence length="67" mass="7460">MANNQRTYEWVNGRVHEVGAMNTENPSPQRMGIQTALLVFTLSSVTLIFAVPALLFVLFVIYSVVFG</sequence>
<proteinExistence type="predicted"/>
<dbReference type="RefSeq" id="WP_141123295.1">
    <property type="nucleotide sequence ID" value="NZ_CP039631.3"/>
</dbReference>
<keyword evidence="1" id="KW-0812">Transmembrane</keyword>
<keyword evidence="1" id="KW-1133">Transmembrane helix</keyword>
<keyword evidence="1" id="KW-0472">Membrane</keyword>
<gene>
    <name evidence="2" type="ORF">E4167_17725</name>
</gene>
<accession>A0A4P7Y7T9</accession>
<feature type="transmembrane region" description="Helical" evidence="1">
    <location>
        <begin position="37"/>
        <end position="65"/>
    </location>
</feature>
<evidence type="ECO:0000313" key="3">
    <source>
        <dbReference type="Proteomes" id="UP000298274"/>
    </source>
</evidence>
<protein>
    <submittedName>
        <fullName evidence="2">Uncharacterized protein</fullName>
    </submittedName>
</protein>
<dbReference type="EMBL" id="CP039631">
    <property type="protein sequence ID" value="QCG66593.1"/>
    <property type="molecule type" value="Genomic_DNA"/>
</dbReference>